<accession>A0ABW5K4K4</accession>
<sequence>MNNNLYSSVYRNLEREFIYLSNLIHINDEQIKIYSIKITELLIRTVVEVESIIKELYFLNEGTKTDDKDLFFDTDCFGHLESKWKLSKKLIFVSSPNLYFDKEENKIINPLYKANKRGSSSSDWLQAYQAVKHNRGKNLKKGNLKHLIRALGGLYILNIYYKDTTFNLENDGTATNFDTSLGSELFSVKLHNSRSISTKEILTKRKDFEECIYLIKATDKSREDIINAFNDINNSAQEKFNREIIKIPKFENGNIDEYHKTLKDTIIKLKKTSEKQATKENGLKLKQSLENNKYEAILNKHQF</sequence>
<comment type="caution">
    <text evidence="1">The sequence shown here is derived from an EMBL/GenBank/DDBJ whole genome shotgun (WGS) entry which is preliminary data.</text>
</comment>
<organism evidence="1 2">
    <name type="scientific">Lacinutrix gracilariae</name>
    <dbReference type="NCBI Taxonomy" id="1747198"/>
    <lineage>
        <taxon>Bacteria</taxon>
        <taxon>Pseudomonadati</taxon>
        <taxon>Bacteroidota</taxon>
        <taxon>Flavobacteriia</taxon>
        <taxon>Flavobacteriales</taxon>
        <taxon>Flavobacteriaceae</taxon>
        <taxon>Lacinutrix</taxon>
    </lineage>
</organism>
<proteinExistence type="predicted"/>
<dbReference type="Proteomes" id="UP001597467">
    <property type="component" value="Unassembled WGS sequence"/>
</dbReference>
<dbReference type="EMBL" id="JBHULM010000042">
    <property type="protein sequence ID" value="MFD2543767.1"/>
    <property type="molecule type" value="Genomic_DNA"/>
</dbReference>
<protein>
    <submittedName>
        <fullName evidence="1">Uncharacterized protein</fullName>
    </submittedName>
</protein>
<keyword evidence="2" id="KW-1185">Reference proteome</keyword>
<reference evidence="2" key="1">
    <citation type="journal article" date="2019" name="Int. J. Syst. Evol. Microbiol.">
        <title>The Global Catalogue of Microorganisms (GCM) 10K type strain sequencing project: providing services to taxonomists for standard genome sequencing and annotation.</title>
        <authorList>
            <consortium name="The Broad Institute Genomics Platform"/>
            <consortium name="The Broad Institute Genome Sequencing Center for Infectious Disease"/>
            <person name="Wu L."/>
            <person name="Ma J."/>
        </authorList>
    </citation>
    <scope>NUCLEOTIDE SEQUENCE [LARGE SCALE GENOMIC DNA]</scope>
    <source>
        <strain evidence="2">KCTC 42808</strain>
    </source>
</reference>
<evidence type="ECO:0000313" key="1">
    <source>
        <dbReference type="EMBL" id="MFD2543767.1"/>
    </source>
</evidence>
<gene>
    <name evidence="1" type="ORF">ACFSSB_15680</name>
</gene>
<dbReference type="RefSeq" id="WP_379906003.1">
    <property type="nucleotide sequence ID" value="NZ_JBHULM010000042.1"/>
</dbReference>
<evidence type="ECO:0000313" key="2">
    <source>
        <dbReference type="Proteomes" id="UP001597467"/>
    </source>
</evidence>
<name>A0ABW5K4K4_9FLAO</name>